<evidence type="ECO:0000256" key="2">
    <source>
        <dbReference type="ARBA" id="ARBA00022827"/>
    </source>
</evidence>
<keyword evidence="1" id="KW-0285">Flavoprotein</keyword>
<dbReference type="GO" id="GO:0071949">
    <property type="term" value="F:FAD binding"/>
    <property type="evidence" value="ECO:0007669"/>
    <property type="project" value="InterPro"/>
</dbReference>
<dbReference type="GO" id="GO:0004497">
    <property type="term" value="F:monooxygenase activity"/>
    <property type="evidence" value="ECO:0007669"/>
    <property type="project" value="UniProtKB-KW"/>
</dbReference>
<evidence type="ECO:0000313" key="6">
    <source>
        <dbReference type="EMBL" id="KAF2010930.1"/>
    </source>
</evidence>
<feature type="non-terminal residue" evidence="6">
    <location>
        <position position="382"/>
    </location>
</feature>
<keyword evidence="4" id="KW-0503">Monooxygenase</keyword>
<dbReference type="InterPro" id="IPR036188">
    <property type="entry name" value="FAD/NAD-bd_sf"/>
</dbReference>
<dbReference type="Pfam" id="PF01494">
    <property type="entry name" value="FAD_binding_3"/>
    <property type="match status" value="1"/>
</dbReference>
<dbReference type="PRINTS" id="PR00420">
    <property type="entry name" value="RNGMNOXGNASE"/>
</dbReference>
<dbReference type="Gene3D" id="3.50.50.60">
    <property type="entry name" value="FAD/NAD(P)-binding domain"/>
    <property type="match status" value="1"/>
</dbReference>
<reference evidence="6" key="1">
    <citation type="journal article" date="2020" name="Stud. Mycol.">
        <title>101 Dothideomycetes genomes: a test case for predicting lifestyles and emergence of pathogens.</title>
        <authorList>
            <person name="Haridas S."/>
            <person name="Albert R."/>
            <person name="Binder M."/>
            <person name="Bloem J."/>
            <person name="Labutti K."/>
            <person name="Salamov A."/>
            <person name="Andreopoulos B."/>
            <person name="Baker S."/>
            <person name="Barry K."/>
            <person name="Bills G."/>
            <person name="Bluhm B."/>
            <person name="Cannon C."/>
            <person name="Castanera R."/>
            <person name="Culley D."/>
            <person name="Daum C."/>
            <person name="Ezra D."/>
            <person name="Gonzalez J."/>
            <person name="Henrissat B."/>
            <person name="Kuo A."/>
            <person name="Liang C."/>
            <person name="Lipzen A."/>
            <person name="Lutzoni F."/>
            <person name="Magnuson J."/>
            <person name="Mondo S."/>
            <person name="Nolan M."/>
            <person name="Ohm R."/>
            <person name="Pangilinan J."/>
            <person name="Park H.-J."/>
            <person name="Ramirez L."/>
            <person name="Alfaro M."/>
            <person name="Sun H."/>
            <person name="Tritt A."/>
            <person name="Yoshinaga Y."/>
            <person name="Zwiers L.-H."/>
            <person name="Turgeon B."/>
            <person name="Goodwin S."/>
            <person name="Spatafora J."/>
            <person name="Crous P."/>
            <person name="Grigoriev I."/>
        </authorList>
    </citation>
    <scope>NUCLEOTIDE SEQUENCE</scope>
    <source>
        <strain evidence="6">CBS 175.79</strain>
    </source>
</reference>
<dbReference type="Proteomes" id="UP000799778">
    <property type="component" value="Unassembled WGS sequence"/>
</dbReference>
<evidence type="ECO:0000259" key="5">
    <source>
        <dbReference type="Pfam" id="PF01494"/>
    </source>
</evidence>
<dbReference type="EMBL" id="ML978075">
    <property type="protein sequence ID" value="KAF2010930.1"/>
    <property type="molecule type" value="Genomic_DNA"/>
</dbReference>
<protein>
    <submittedName>
        <fullName evidence="6">FAD/NAD(P)-binding domain-containing protein</fullName>
    </submittedName>
</protein>
<feature type="domain" description="FAD-binding" evidence="5">
    <location>
        <begin position="2"/>
        <end position="335"/>
    </location>
</feature>
<accession>A0A6A5XDF4</accession>
<organism evidence="6 7">
    <name type="scientific">Aaosphaeria arxii CBS 175.79</name>
    <dbReference type="NCBI Taxonomy" id="1450172"/>
    <lineage>
        <taxon>Eukaryota</taxon>
        <taxon>Fungi</taxon>
        <taxon>Dikarya</taxon>
        <taxon>Ascomycota</taxon>
        <taxon>Pezizomycotina</taxon>
        <taxon>Dothideomycetes</taxon>
        <taxon>Pleosporomycetidae</taxon>
        <taxon>Pleosporales</taxon>
        <taxon>Pleosporales incertae sedis</taxon>
        <taxon>Aaosphaeria</taxon>
    </lineage>
</organism>
<keyword evidence="2" id="KW-0274">FAD</keyword>
<sequence length="382" mass="42013">KIAIIGAGPGGTMLARLLHQSSIPTTIFEAETSIDDRSQGGSLDLRAGTGLLAMQKAGLFQEFLKLARYDGEALLLCDKRQTTWMARPAGDAARKSALQEAPEIDRVLLRRLLIESIPDGCVRWGRKVVSVDEDRGLHFADGSVERGFDLVVGADGAWSRVRRFLSEEVPAYAGLGGYMLDVPADAEMRAPRAFGFVNRGSVFAFSDQKSLSGQFVSDKSIRVSTWSVRDEKWIAEKGEDASDPVKVKAELRQVFEDWSPDLLNLIDSTDGPVYPKNLYTLPVGFKWEHQEGVTLLGDAAHLMTPFAGVGVNTALYDAMLLCRAIVEAQNSPTPAASLDKSIIQYEKTMWGHAHKAQQMSYDAMVDMIFTPGAPRTTIERWM</sequence>
<proteinExistence type="predicted"/>
<evidence type="ECO:0000256" key="4">
    <source>
        <dbReference type="ARBA" id="ARBA00023033"/>
    </source>
</evidence>
<feature type="non-terminal residue" evidence="6">
    <location>
        <position position="1"/>
    </location>
</feature>
<dbReference type="PANTHER" id="PTHR46972">
    <property type="entry name" value="MONOOXYGENASE ASQM-RELATED"/>
    <property type="match status" value="1"/>
</dbReference>
<dbReference type="OrthoDB" id="655030at2759"/>
<evidence type="ECO:0000256" key="3">
    <source>
        <dbReference type="ARBA" id="ARBA00023002"/>
    </source>
</evidence>
<dbReference type="GeneID" id="54280298"/>
<evidence type="ECO:0000256" key="1">
    <source>
        <dbReference type="ARBA" id="ARBA00022630"/>
    </source>
</evidence>
<dbReference type="AlphaFoldDB" id="A0A6A5XDF4"/>
<name>A0A6A5XDF4_9PLEO</name>
<dbReference type="PANTHER" id="PTHR46972:SF1">
    <property type="entry name" value="FAD DEPENDENT OXIDOREDUCTASE DOMAIN-CONTAINING PROTEIN"/>
    <property type="match status" value="1"/>
</dbReference>
<dbReference type="SUPFAM" id="SSF51905">
    <property type="entry name" value="FAD/NAD(P)-binding domain"/>
    <property type="match status" value="1"/>
</dbReference>
<keyword evidence="3" id="KW-0560">Oxidoreductase</keyword>
<dbReference type="RefSeq" id="XP_033379269.1">
    <property type="nucleotide sequence ID" value="XM_033522901.1"/>
</dbReference>
<keyword evidence="7" id="KW-1185">Reference proteome</keyword>
<gene>
    <name evidence="6" type="ORF">BU24DRAFT_318122</name>
</gene>
<dbReference type="InterPro" id="IPR002938">
    <property type="entry name" value="FAD-bd"/>
</dbReference>
<evidence type="ECO:0000313" key="7">
    <source>
        <dbReference type="Proteomes" id="UP000799778"/>
    </source>
</evidence>